<feature type="domain" description="C2H2-type" evidence="9">
    <location>
        <begin position="1046"/>
        <end position="1074"/>
    </location>
</feature>
<dbReference type="Gene3D" id="3.30.160.60">
    <property type="entry name" value="Classic Zinc Finger"/>
    <property type="match status" value="2"/>
</dbReference>
<feature type="compositionally biased region" description="Basic and acidic residues" evidence="8">
    <location>
        <begin position="1120"/>
        <end position="1137"/>
    </location>
</feature>
<feature type="domain" description="C2H2-type" evidence="9">
    <location>
        <begin position="759"/>
        <end position="786"/>
    </location>
</feature>
<keyword evidence="2" id="KW-0677">Repeat</keyword>
<dbReference type="InterPro" id="IPR013087">
    <property type="entry name" value="Znf_C2H2_type"/>
</dbReference>
<keyword evidence="1" id="KW-0479">Metal-binding</keyword>
<evidence type="ECO:0000256" key="4">
    <source>
        <dbReference type="ARBA" id="ARBA00022833"/>
    </source>
</evidence>
<dbReference type="GO" id="GO:0000978">
    <property type="term" value="F:RNA polymerase II cis-regulatory region sequence-specific DNA binding"/>
    <property type="evidence" value="ECO:0007669"/>
    <property type="project" value="TreeGrafter"/>
</dbReference>
<evidence type="ECO:0000256" key="7">
    <source>
        <dbReference type="PROSITE-ProRule" id="PRU00042"/>
    </source>
</evidence>
<dbReference type="RefSeq" id="XP_028152304.1">
    <property type="nucleotide sequence ID" value="XM_028296503.1"/>
</dbReference>
<feature type="compositionally biased region" description="Basic and acidic residues" evidence="8">
    <location>
        <begin position="637"/>
        <end position="653"/>
    </location>
</feature>
<feature type="compositionally biased region" description="Polar residues" evidence="8">
    <location>
        <begin position="654"/>
        <end position="666"/>
    </location>
</feature>
<dbReference type="GO" id="GO:0000981">
    <property type="term" value="F:DNA-binding transcription factor activity, RNA polymerase II-specific"/>
    <property type="evidence" value="ECO:0007669"/>
    <property type="project" value="TreeGrafter"/>
</dbReference>
<dbReference type="InParanoid" id="A0A6P7GRZ0"/>
<dbReference type="PANTHER" id="PTHR24388:SF100">
    <property type="entry name" value="ZINC FINGER PROTEIN 423"/>
    <property type="match status" value="1"/>
</dbReference>
<organism evidence="10">
    <name type="scientific">Diabrotica virgifera virgifera</name>
    <name type="common">western corn rootworm</name>
    <dbReference type="NCBI Taxonomy" id="50390"/>
    <lineage>
        <taxon>Eukaryota</taxon>
        <taxon>Metazoa</taxon>
        <taxon>Ecdysozoa</taxon>
        <taxon>Arthropoda</taxon>
        <taxon>Hexapoda</taxon>
        <taxon>Insecta</taxon>
        <taxon>Pterygota</taxon>
        <taxon>Neoptera</taxon>
        <taxon>Endopterygota</taxon>
        <taxon>Coleoptera</taxon>
        <taxon>Polyphaga</taxon>
        <taxon>Cucujiformia</taxon>
        <taxon>Chrysomeloidea</taxon>
        <taxon>Chrysomelidae</taxon>
        <taxon>Galerucinae</taxon>
        <taxon>Diabroticina</taxon>
        <taxon>Diabroticites</taxon>
        <taxon>Diabrotica</taxon>
    </lineage>
</organism>
<feature type="domain" description="C2H2-type" evidence="9">
    <location>
        <begin position="689"/>
        <end position="716"/>
    </location>
</feature>
<feature type="region of interest" description="Disordered" evidence="8">
    <location>
        <begin position="898"/>
        <end position="1005"/>
    </location>
</feature>
<feature type="region of interest" description="Disordered" evidence="8">
    <location>
        <begin position="622"/>
        <end position="688"/>
    </location>
</feature>
<name>A0A6P7GRZ0_DIAVI</name>
<comment type="similarity">
    <text evidence="6">Belongs to the snail C2H2-type zinc-finger protein family.</text>
</comment>
<feature type="compositionally biased region" description="Polar residues" evidence="8">
    <location>
        <begin position="927"/>
        <end position="947"/>
    </location>
</feature>
<feature type="compositionally biased region" description="Basic residues" evidence="8">
    <location>
        <begin position="584"/>
        <end position="593"/>
    </location>
</feature>
<dbReference type="Pfam" id="PF00096">
    <property type="entry name" value="zf-C2H2"/>
    <property type="match status" value="1"/>
</dbReference>
<sequence>MANCFTFAKRKSIVVEDSTWTNQVVTQSPLSFSNTEDSLNESYATAVDENETQYLSVLESTTGDHTLEDIHDITLGSQKLLIQDTIGLNVETISQDNFNVAESEEQQVVIFNVEGSNELYGIQVAQDNDGNVHRYQFQLRKTGDGQLEPMPETVQLLANEEDQQVTEEQQDAPELTADQINEEEFEQPVYLQAKLEQTDGSTQSHLFISKKTKKTNVKKEVTNLYREDLGENYEEADINLKSEINLATLKEEFIQQQNEECQDTEEALSVNFDEDFTSEATSYDAAEINHSDQEAVIDFDNQIIEEQYEDGTKPQNNRLHFEQLFIHDQPDEIRQYHEEFQPENEESSNILIIEKDAENNESEHEDYEFVSQLPVSAEDINEEESVDEEAGVWYSEPEIPVESVKLTENSLLKTTNILKQPTNTVKRVDPKKKAILYYMVPKTDQKENVNSIPYTNTNSNPRSLLKNSLDLTKINEDNIKKLQREKLMERRYARSKEAMQAKMFNNFINKTTIPHAPVRQGRLPRKQQIKPVDTRRNEEIIVQEVMVSSKGFVESVSDRLKNLEVTSIVELSDSDDDKDLTNGTKKKKKHKKTNSGSTAITSDSEGSVIEIIHTDDETDDTSFIVNTVKKGPGRPKKNTEDISKRSHELETNKENGSGSSTESTPSKKSRTDDSSEVESDTNKQDTPEISCPLCSKSFPNQNSLSTHLQHHNLENTLRSNTKRNLEYRHNCDKCQQSFKNSILLKKHVCNISKELKNTHKCGVCSKTFKDITLFNIHKKSHIKENLIKTTTAVTISPKKFTSRPSTALKAPVSFNCKVCSKVCSSQIILTIHEKSHKKFVCANCNTSFTSKILLDSHVRVKCVKNSSPKDRRLSFKIRKSFISSPRLSSIRGKSLNIFKPPGATSTKNSNIPASSARKSIIPSSSATRSVNPSNVVRKSTIPSSSARKSIVPISSARKSIVPSSSARKSMFPSSSARKSVIPTDSARKSFAPRSTSASSSVGIPGHTSIRTKQILNPLFKDSGNTTKNANSDLNTSNFVKNLEVEIQCDTCTMKFTNWTALFKHKVKNHGLYTPDQKVLKPKRKTIYKPLTLHGGIPANEKLNKAFQAFRRNLAMINADKTEESKLGDKSEQKEDNVLPHIVVSEPSHTKQ</sequence>
<feature type="region of interest" description="Disordered" evidence="8">
    <location>
        <begin position="1120"/>
        <end position="1151"/>
    </location>
</feature>
<feature type="compositionally biased region" description="Polar residues" evidence="8">
    <location>
        <begin position="961"/>
        <end position="977"/>
    </location>
</feature>
<protein>
    <submittedName>
        <fullName evidence="10">Uncharacterized protein LOC114345708</fullName>
    </submittedName>
</protein>
<dbReference type="PANTHER" id="PTHR24388">
    <property type="entry name" value="ZINC FINGER PROTEIN"/>
    <property type="match status" value="1"/>
</dbReference>
<evidence type="ECO:0000256" key="3">
    <source>
        <dbReference type="ARBA" id="ARBA00022771"/>
    </source>
</evidence>
<dbReference type="InterPro" id="IPR036236">
    <property type="entry name" value="Znf_C2H2_sf"/>
</dbReference>
<dbReference type="SMART" id="SM00355">
    <property type="entry name" value="ZnF_C2H2"/>
    <property type="match status" value="6"/>
</dbReference>
<dbReference type="PROSITE" id="PS50157">
    <property type="entry name" value="ZINC_FINGER_C2H2_2"/>
    <property type="match status" value="3"/>
</dbReference>
<keyword evidence="4" id="KW-0862">Zinc</keyword>
<evidence type="ECO:0000256" key="8">
    <source>
        <dbReference type="SAM" id="MobiDB-lite"/>
    </source>
</evidence>
<evidence type="ECO:0000256" key="6">
    <source>
        <dbReference type="ARBA" id="ARBA00037948"/>
    </source>
</evidence>
<evidence type="ECO:0000256" key="2">
    <source>
        <dbReference type="ARBA" id="ARBA00022737"/>
    </source>
</evidence>
<feature type="compositionally biased region" description="Low complexity" evidence="8">
    <location>
        <begin position="911"/>
        <end position="926"/>
    </location>
</feature>
<dbReference type="SUPFAM" id="SSF57667">
    <property type="entry name" value="beta-beta-alpha zinc fingers"/>
    <property type="match status" value="2"/>
</dbReference>
<keyword evidence="5" id="KW-0539">Nucleus</keyword>
<keyword evidence="3 7" id="KW-0863">Zinc-finger</keyword>
<evidence type="ECO:0000313" key="10">
    <source>
        <dbReference type="RefSeq" id="XP_028152304.1"/>
    </source>
</evidence>
<evidence type="ECO:0000256" key="5">
    <source>
        <dbReference type="ARBA" id="ARBA00023242"/>
    </source>
</evidence>
<reference evidence="10" key="1">
    <citation type="submission" date="2025-08" db="UniProtKB">
        <authorList>
            <consortium name="RefSeq"/>
        </authorList>
    </citation>
    <scope>IDENTIFICATION</scope>
    <source>
        <tissue evidence="10">Whole insect</tissue>
    </source>
</reference>
<feature type="compositionally biased region" description="Low complexity" evidence="8">
    <location>
        <begin position="989"/>
        <end position="1000"/>
    </location>
</feature>
<evidence type="ECO:0000259" key="9">
    <source>
        <dbReference type="PROSITE" id="PS50157"/>
    </source>
</evidence>
<dbReference type="PROSITE" id="PS00028">
    <property type="entry name" value="ZINC_FINGER_C2H2_1"/>
    <property type="match status" value="4"/>
</dbReference>
<dbReference type="AlphaFoldDB" id="A0A6P7GRZ0"/>
<dbReference type="OrthoDB" id="6744513at2759"/>
<dbReference type="GO" id="GO:0008270">
    <property type="term" value="F:zinc ion binding"/>
    <property type="evidence" value="ECO:0007669"/>
    <property type="project" value="UniProtKB-KW"/>
</dbReference>
<dbReference type="KEGG" id="dvv:114345708"/>
<dbReference type="InterPro" id="IPR050527">
    <property type="entry name" value="Snail/Krueppel_Znf"/>
</dbReference>
<gene>
    <name evidence="10" type="primary">LOC114345708</name>
</gene>
<accession>A0A6P7GRZ0</accession>
<feature type="region of interest" description="Disordered" evidence="8">
    <location>
        <begin position="574"/>
        <end position="601"/>
    </location>
</feature>
<proteinExistence type="inferred from homology"/>
<evidence type="ECO:0000256" key="1">
    <source>
        <dbReference type="ARBA" id="ARBA00022723"/>
    </source>
</evidence>